<feature type="domain" description="DDE Tnp4" evidence="3">
    <location>
        <begin position="191"/>
        <end position="247"/>
    </location>
</feature>
<keyword evidence="2" id="KW-0479">Metal-binding</keyword>
<evidence type="ECO:0000313" key="5">
    <source>
        <dbReference type="Proteomes" id="UP000821853"/>
    </source>
</evidence>
<name>A0A9J6GWT8_HAELO</name>
<dbReference type="VEuPathDB" id="VectorBase:HLOH_046144"/>
<dbReference type="EMBL" id="JABSTR010000707">
    <property type="protein sequence ID" value="KAH9382943.1"/>
    <property type="molecule type" value="Genomic_DNA"/>
</dbReference>
<accession>A0A9J6GWT8</accession>
<protein>
    <recommendedName>
        <fullName evidence="3">DDE Tnp4 domain-containing protein</fullName>
    </recommendedName>
</protein>
<sequence length="263" mass="30609">MPYSVLHDPLLLDTLTWCEIEEIYFLVSQPEPYCFTAQYGLLDVASIKRRKFVELFRFERDDICELLTTLNIPDDVISAQRVRVSGMEALCMTLRRLAYPNRLCELEVEFGRHGTVICSVVNKVLSHIEYYFAHLLSDMNNHDWMTPSRMHEFAEVRVHFRWCAECTFSNVRFSQAVHARGAPLRSCWGFIDGTARRICRPTMEQQEFFSGHKRFHVVKYQAVMCANGIICELDGPYKGRRHDAGMLFDSIDCLVLPIRVQKV</sequence>
<dbReference type="GO" id="GO:0046872">
    <property type="term" value="F:metal ion binding"/>
    <property type="evidence" value="ECO:0007669"/>
    <property type="project" value="UniProtKB-KW"/>
</dbReference>
<dbReference type="Pfam" id="PF13359">
    <property type="entry name" value="DDE_Tnp_4"/>
    <property type="match status" value="1"/>
</dbReference>
<dbReference type="PANTHER" id="PTHR34615">
    <property type="entry name" value="PX DOMAIN-CONTAINING PROTEIN"/>
    <property type="match status" value="1"/>
</dbReference>
<proteinExistence type="predicted"/>
<gene>
    <name evidence="4" type="ORF">HPB48_023576</name>
</gene>
<dbReference type="OrthoDB" id="6483564at2759"/>
<dbReference type="OMA" id="WCEIEEI"/>
<dbReference type="PANTHER" id="PTHR34615:SF1">
    <property type="entry name" value="PX DOMAIN-CONTAINING PROTEIN"/>
    <property type="match status" value="1"/>
</dbReference>
<organism evidence="4 5">
    <name type="scientific">Haemaphysalis longicornis</name>
    <name type="common">Bush tick</name>
    <dbReference type="NCBI Taxonomy" id="44386"/>
    <lineage>
        <taxon>Eukaryota</taxon>
        <taxon>Metazoa</taxon>
        <taxon>Ecdysozoa</taxon>
        <taxon>Arthropoda</taxon>
        <taxon>Chelicerata</taxon>
        <taxon>Arachnida</taxon>
        <taxon>Acari</taxon>
        <taxon>Parasitiformes</taxon>
        <taxon>Ixodida</taxon>
        <taxon>Ixodoidea</taxon>
        <taxon>Ixodidae</taxon>
        <taxon>Haemaphysalinae</taxon>
        <taxon>Haemaphysalis</taxon>
    </lineage>
</organism>
<comment type="cofactor">
    <cofactor evidence="1">
        <name>a divalent metal cation</name>
        <dbReference type="ChEBI" id="CHEBI:60240"/>
    </cofactor>
</comment>
<keyword evidence="5" id="KW-1185">Reference proteome</keyword>
<evidence type="ECO:0000256" key="1">
    <source>
        <dbReference type="ARBA" id="ARBA00001968"/>
    </source>
</evidence>
<reference evidence="4 5" key="1">
    <citation type="journal article" date="2020" name="Cell">
        <title>Large-Scale Comparative Analyses of Tick Genomes Elucidate Their Genetic Diversity and Vector Capacities.</title>
        <authorList>
            <consortium name="Tick Genome and Microbiome Consortium (TIGMIC)"/>
            <person name="Jia N."/>
            <person name="Wang J."/>
            <person name="Shi W."/>
            <person name="Du L."/>
            <person name="Sun Y."/>
            <person name="Zhan W."/>
            <person name="Jiang J.F."/>
            <person name="Wang Q."/>
            <person name="Zhang B."/>
            <person name="Ji P."/>
            <person name="Bell-Sakyi L."/>
            <person name="Cui X.M."/>
            <person name="Yuan T.T."/>
            <person name="Jiang B.G."/>
            <person name="Yang W.F."/>
            <person name="Lam T.T."/>
            <person name="Chang Q.C."/>
            <person name="Ding S.J."/>
            <person name="Wang X.J."/>
            <person name="Zhu J.G."/>
            <person name="Ruan X.D."/>
            <person name="Zhao L."/>
            <person name="Wei J.T."/>
            <person name="Ye R.Z."/>
            <person name="Que T.C."/>
            <person name="Du C.H."/>
            <person name="Zhou Y.H."/>
            <person name="Cheng J.X."/>
            <person name="Dai P.F."/>
            <person name="Guo W.B."/>
            <person name="Han X.H."/>
            <person name="Huang E.J."/>
            <person name="Li L.F."/>
            <person name="Wei W."/>
            <person name="Gao Y.C."/>
            <person name="Liu J.Z."/>
            <person name="Shao H.Z."/>
            <person name="Wang X."/>
            <person name="Wang C.C."/>
            <person name="Yang T.C."/>
            <person name="Huo Q.B."/>
            <person name="Li W."/>
            <person name="Chen H.Y."/>
            <person name="Chen S.E."/>
            <person name="Zhou L.G."/>
            <person name="Ni X.B."/>
            <person name="Tian J.H."/>
            <person name="Sheng Y."/>
            <person name="Liu T."/>
            <person name="Pan Y.S."/>
            <person name="Xia L.Y."/>
            <person name="Li J."/>
            <person name="Zhao F."/>
            <person name="Cao W.C."/>
        </authorList>
    </citation>
    <scope>NUCLEOTIDE SEQUENCE [LARGE SCALE GENOMIC DNA]</scope>
    <source>
        <strain evidence="4">HaeL-2018</strain>
    </source>
</reference>
<evidence type="ECO:0000256" key="2">
    <source>
        <dbReference type="ARBA" id="ARBA00022723"/>
    </source>
</evidence>
<comment type="caution">
    <text evidence="4">The sequence shown here is derived from an EMBL/GenBank/DDBJ whole genome shotgun (WGS) entry which is preliminary data.</text>
</comment>
<evidence type="ECO:0000259" key="3">
    <source>
        <dbReference type="Pfam" id="PF13359"/>
    </source>
</evidence>
<dbReference type="InterPro" id="IPR027806">
    <property type="entry name" value="HARBI1_dom"/>
</dbReference>
<dbReference type="AlphaFoldDB" id="A0A9J6GWT8"/>
<evidence type="ECO:0000313" key="4">
    <source>
        <dbReference type="EMBL" id="KAH9382943.1"/>
    </source>
</evidence>
<dbReference type="Proteomes" id="UP000821853">
    <property type="component" value="Unassembled WGS sequence"/>
</dbReference>